<protein>
    <submittedName>
        <fullName evidence="2">DNA-binding XRE family transcriptional regulator</fullName>
    </submittedName>
</protein>
<dbReference type="SUPFAM" id="SSF47413">
    <property type="entry name" value="lambda repressor-like DNA-binding domains"/>
    <property type="match status" value="1"/>
</dbReference>
<dbReference type="OrthoDB" id="2907469at2"/>
<dbReference type="InterPro" id="IPR010982">
    <property type="entry name" value="Lambda_DNA-bd_dom_sf"/>
</dbReference>
<evidence type="ECO:0000313" key="3">
    <source>
        <dbReference type="Proteomes" id="UP000241639"/>
    </source>
</evidence>
<evidence type="ECO:0000313" key="2">
    <source>
        <dbReference type="EMBL" id="PTM52693.1"/>
    </source>
</evidence>
<accession>A0A2T4YZM3</accession>
<dbReference type="SMART" id="SM00530">
    <property type="entry name" value="HTH_XRE"/>
    <property type="match status" value="1"/>
</dbReference>
<name>A0A2T4YZM3_9BACL</name>
<sequence>MKKIKHVTPRLSAILKKRGITHATFAEKVGLLQPTISRFDKMTRHESINLFRIAQALDLRIEDLFEVEYDKD</sequence>
<dbReference type="AlphaFoldDB" id="A0A2T4YZM3"/>
<dbReference type="Proteomes" id="UP000241639">
    <property type="component" value="Unassembled WGS sequence"/>
</dbReference>
<reference evidence="2 3" key="1">
    <citation type="submission" date="2018-04" db="EMBL/GenBank/DDBJ databases">
        <title>Genomic Encyclopedia of Archaeal and Bacterial Type Strains, Phase II (KMG-II): from individual species to whole genera.</title>
        <authorList>
            <person name="Goeker M."/>
        </authorList>
    </citation>
    <scope>NUCLEOTIDE SEQUENCE [LARGE SCALE GENOMIC DNA]</scope>
    <source>
        <strain evidence="2 3">DSM 45169</strain>
    </source>
</reference>
<proteinExistence type="predicted"/>
<feature type="domain" description="HTH cro/C1-type" evidence="1">
    <location>
        <begin position="11"/>
        <end position="64"/>
    </location>
</feature>
<dbReference type="CDD" id="cd00093">
    <property type="entry name" value="HTH_XRE"/>
    <property type="match status" value="1"/>
</dbReference>
<keyword evidence="3" id="KW-1185">Reference proteome</keyword>
<dbReference type="RefSeq" id="WP_107728644.1">
    <property type="nucleotide sequence ID" value="NZ_PZZP01000005.1"/>
</dbReference>
<comment type="caution">
    <text evidence="2">The sequence shown here is derived from an EMBL/GenBank/DDBJ whole genome shotgun (WGS) entry which is preliminary data.</text>
</comment>
<evidence type="ECO:0000259" key="1">
    <source>
        <dbReference type="PROSITE" id="PS50943"/>
    </source>
</evidence>
<dbReference type="Gene3D" id="1.10.260.40">
    <property type="entry name" value="lambda repressor-like DNA-binding domains"/>
    <property type="match status" value="1"/>
</dbReference>
<gene>
    <name evidence="2" type="ORF">C8J48_3686</name>
</gene>
<dbReference type="InterPro" id="IPR001387">
    <property type="entry name" value="Cro/C1-type_HTH"/>
</dbReference>
<dbReference type="PROSITE" id="PS50943">
    <property type="entry name" value="HTH_CROC1"/>
    <property type="match status" value="1"/>
</dbReference>
<organism evidence="2 3">
    <name type="scientific">Desmospora activa DSM 45169</name>
    <dbReference type="NCBI Taxonomy" id="1121389"/>
    <lineage>
        <taxon>Bacteria</taxon>
        <taxon>Bacillati</taxon>
        <taxon>Bacillota</taxon>
        <taxon>Bacilli</taxon>
        <taxon>Bacillales</taxon>
        <taxon>Thermoactinomycetaceae</taxon>
        <taxon>Desmospora</taxon>
    </lineage>
</organism>
<keyword evidence="2" id="KW-0238">DNA-binding</keyword>
<dbReference type="GO" id="GO:0003677">
    <property type="term" value="F:DNA binding"/>
    <property type="evidence" value="ECO:0007669"/>
    <property type="project" value="UniProtKB-KW"/>
</dbReference>
<dbReference type="EMBL" id="PZZP01000005">
    <property type="protein sequence ID" value="PTM52693.1"/>
    <property type="molecule type" value="Genomic_DNA"/>
</dbReference>
<dbReference type="Pfam" id="PF13443">
    <property type="entry name" value="HTH_26"/>
    <property type="match status" value="1"/>
</dbReference>